<keyword evidence="4" id="KW-0378">Hydrolase</keyword>
<protein>
    <submittedName>
        <fullName evidence="4">Serine hydrolase</fullName>
    </submittedName>
</protein>
<dbReference type="GO" id="GO:0016787">
    <property type="term" value="F:hydrolase activity"/>
    <property type="evidence" value="ECO:0007669"/>
    <property type="project" value="UniProtKB-KW"/>
</dbReference>
<evidence type="ECO:0000256" key="1">
    <source>
        <dbReference type="SAM" id="Phobius"/>
    </source>
</evidence>
<dbReference type="InterPro" id="IPR001466">
    <property type="entry name" value="Beta-lactam-related"/>
</dbReference>
<comment type="caution">
    <text evidence="4">The sequence shown here is derived from an EMBL/GenBank/DDBJ whole genome shotgun (WGS) entry which is preliminary data.</text>
</comment>
<dbReference type="Gene3D" id="3.40.710.10">
    <property type="entry name" value="DD-peptidase/beta-lactamase superfamily"/>
    <property type="match status" value="1"/>
</dbReference>
<dbReference type="PANTHER" id="PTHR46825">
    <property type="entry name" value="D-ALANYL-D-ALANINE-CARBOXYPEPTIDASE/ENDOPEPTIDASE AMPH"/>
    <property type="match status" value="1"/>
</dbReference>
<keyword evidence="1" id="KW-0812">Transmembrane</keyword>
<reference evidence="4 5" key="1">
    <citation type="submission" date="2020-09" db="EMBL/GenBank/DDBJ databases">
        <title>Paenibacillus sp. CAU 1523 isolated from sand of Haeundae Beach.</title>
        <authorList>
            <person name="Kim W."/>
        </authorList>
    </citation>
    <scope>NUCLEOTIDE SEQUENCE [LARGE SCALE GENOMIC DNA]</scope>
    <source>
        <strain evidence="4 5">CAU 1523</strain>
    </source>
</reference>
<keyword evidence="1" id="KW-1133">Transmembrane helix</keyword>
<feature type="chain" id="PRO_5046541817" evidence="2">
    <location>
        <begin position="24"/>
        <end position="491"/>
    </location>
</feature>
<dbReference type="SUPFAM" id="SSF56601">
    <property type="entry name" value="beta-lactamase/transpeptidase-like"/>
    <property type="match status" value="1"/>
</dbReference>
<keyword evidence="2" id="KW-0732">Signal</keyword>
<evidence type="ECO:0000259" key="3">
    <source>
        <dbReference type="Pfam" id="PF00144"/>
    </source>
</evidence>
<keyword evidence="5" id="KW-1185">Reference proteome</keyword>
<dbReference type="Proteomes" id="UP000634529">
    <property type="component" value="Unassembled WGS sequence"/>
</dbReference>
<sequence length="491" mass="54686">MVILRKKWILCLCCLLMLGLSFANPVLAVEIRNKNEVLKQIDEYVVERMKVNNIKGASLAIANNDHVFYTKGYGGVSEASAITSTTPLPIASLSKSFTALAVLQLVEKGEVDLDAPYCSYFSDSSNFSPTDERINQITVRQLLHQTSGLTDKVNPDMTRFPQYEALKETNISLNKVKLSHNPGEAYSYHNPNYQYLALLVEQISGQSFSSYLDKNIFKPLRMNHTFNVSSTAQINENPSIPSGHYIAFGHPVNRAEPSWFIDGPAGIISTAEDMAKWMLAQYNGHFLTPELMQQYHAAGQVGPYGMGWIAGEDERWGRTISHGGIFWTYKAEEIIFVDQQLGITMLFTAGLNAFVDYTAIVDGIAQIMMGEKAESTTFNSRNMEIVMIILIVATALSGIYTCIRMGRKTKEITTVKWITASLLNLLPILILLFLSPIATFIGGGRVVPLIGLWMAMPSLITFLVVVSLVNLAKLVYRIHLYVQIRSKSQPM</sequence>
<dbReference type="InterPro" id="IPR050491">
    <property type="entry name" value="AmpC-like"/>
</dbReference>
<dbReference type="EMBL" id="JACYTN010000030">
    <property type="protein sequence ID" value="MBD8500884.1"/>
    <property type="molecule type" value="Genomic_DNA"/>
</dbReference>
<proteinExistence type="predicted"/>
<feature type="signal peptide" evidence="2">
    <location>
        <begin position="1"/>
        <end position="23"/>
    </location>
</feature>
<accession>A0ABR9B4R9</accession>
<gene>
    <name evidence="4" type="ORF">IFO66_21580</name>
</gene>
<evidence type="ECO:0000313" key="4">
    <source>
        <dbReference type="EMBL" id="MBD8500884.1"/>
    </source>
</evidence>
<organism evidence="4 5">
    <name type="scientific">Paenibacillus arenosi</name>
    <dbReference type="NCBI Taxonomy" id="2774142"/>
    <lineage>
        <taxon>Bacteria</taxon>
        <taxon>Bacillati</taxon>
        <taxon>Bacillota</taxon>
        <taxon>Bacilli</taxon>
        <taxon>Bacillales</taxon>
        <taxon>Paenibacillaceae</taxon>
        <taxon>Paenibacillus</taxon>
    </lineage>
</organism>
<keyword evidence="1" id="KW-0472">Membrane</keyword>
<dbReference type="RefSeq" id="WP_192027103.1">
    <property type="nucleotide sequence ID" value="NZ_JACYTN010000030.1"/>
</dbReference>
<dbReference type="InterPro" id="IPR012338">
    <property type="entry name" value="Beta-lactam/transpept-like"/>
</dbReference>
<evidence type="ECO:0000313" key="5">
    <source>
        <dbReference type="Proteomes" id="UP000634529"/>
    </source>
</evidence>
<dbReference type="Pfam" id="PF00144">
    <property type="entry name" value="Beta-lactamase"/>
    <property type="match status" value="1"/>
</dbReference>
<name>A0ABR9B4R9_9BACL</name>
<evidence type="ECO:0000256" key="2">
    <source>
        <dbReference type="SAM" id="SignalP"/>
    </source>
</evidence>
<feature type="transmembrane region" description="Helical" evidence="1">
    <location>
        <begin position="415"/>
        <end position="438"/>
    </location>
</feature>
<feature type="transmembrane region" description="Helical" evidence="1">
    <location>
        <begin position="450"/>
        <end position="476"/>
    </location>
</feature>
<feature type="domain" description="Beta-lactamase-related" evidence="3">
    <location>
        <begin position="42"/>
        <end position="350"/>
    </location>
</feature>
<dbReference type="PANTHER" id="PTHR46825:SF9">
    <property type="entry name" value="BETA-LACTAMASE-RELATED DOMAIN-CONTAINING PROTEIN"/>
    <property type="match status" value="1"/>
</dbReference>
<feature type="transmembrane region" description="Helical" evidence="1">
    <location>
        <begin position="385"/>
        <end position="403"/>
    </location>
</feature>